<evidence type="ECO:0000313" key="3">
    <source>
        <dbReference type="Proteomes" id="UP000070352"/>
    </source>
</evidence>
<dbReference type="PROSITE" id="PS00638">
    <property type="entry name" value="PII_GLNB_CTER"/>
    <property type="match status" value="1"/>
</dbReference>
<dbReference type="SMART" id="SM00938">
    <property type="entry name" value="P-II"/>
    <property type="match status" value="1"/>
</dbReference>
<dbReference type="InterPro" id="IPR017918">
    <property type="entry name" value="N-reg_PII_CS"/>
</dbReference>
<dbReference type="Gene3D" id="3.30.70.120">
    <property type="match status" value="1"/>
</dbReference>
<reference evidence="2 3" key="1">
    <citation type="submission" date="2016-02" db="EMBL/GenBank/DDBJ databases">
        <title>Draft Genome for Tepidibacillus decaturensis nov. sp. Strain Z9, an Anaerobic, Moderately Thermophilic and Heterotrophic Bacterium from Deep Subsurface of the Illinois Basin, USA.</title>
        <authorList>
            <person name="Dong Y."/>
            <person name="Chang J.Y."/>
            <person name="Sanford R."/>
            <person name="Fouke B.W."/>
        </authorList>
    </citation>
    <scope>NUCLEOTIDE SEQUENCE [LARGE SCALE GENOMIC DNA]</scope>
    <source>
        <strain evidence="2 3">Z9</strain>
    </source>
</reference>
<accession>A0A135L2K7</accession>
<evidence type="ECO:0000256" key="1">
    <source>
        <dbReference type="RuleBase" id="RU003936"/>
    </source>
</evidence>
<proteinExistence type="inferred from homology"/>
<keyword evidence="3" id="KW-1185">Reference proteome</keyword>
<dbReference type="PROSITE" id="PS51343">
    <property type="entry name" value="PII_GLNB_DOM"/>
    <property type="match status" value="1"/>
</dbReference>
<dbReference type="PANTHER" id="PTHR30115:SF11">
    <property type="entry name" value="NITROGEN REGULATORY PROTEIN P-II HOMOLOG"/>
    <property type="match status" value="1"/>
</dbReference>
<name>A0A135L2K7_9BACI</name>
<dbReference type="GO" id="GO:0030234">
    <property type="term" value="F:enzyme regulator activity"/>
    <property type="evidence" value="ECO:0007669"/>
    <property type="project" value="InterPro"/>
</dbReference>
<dbReference type="Pfam" id="PF00543">
    <property type="entry name" value="P-II"/>
    <property type="match status" value="1"/>
</dbReference>
<dbReference type="RefSeq" id="WP_068723414.1">
    <property type="nucleotide sequence ID" value="NZ_LSKU01000001.1"/>
</dbReference>
<dbReference type="GO" id="GO:0006808">
    <property type="term" value="P:regulation of nitrogen utilization"/>
    <property type="evidence" value="ECO:0007669"/>
    <property type="project" value="InterPro"/>
</dbReference>
<sequence length="112" mass="12534">MKKIEAIIRPEKLEEMKKSLSLLGVHGMTVTEVKGCGNQPKQSGYYRGQQFTVDLLPKVKIEVVIPDAMEDMVIDEFFKVARTLQVGDGKIFVSTISEVYRIRTGESGENAL</sequence>
<comment type="caution">
    <text evidence="2">The sequence shown here is derived from an EMBL/GenBank/DDBJ whole genome shotgun (WGS) entry which is preliminary data.</text>
</comment>
<comment type="similarity">
    <text evidence="1">Belongs to the P(II) protein family.</text>
</comment>
<dbReference type="SUPFAM" id="SSF54913">
    <property type="entry name" value="GlnB-like"/>
    <property type="match status" value="1"/>
</dbReference>
<gene>
    <name evidence="2" type="ORF">U473_03600</name>
</gene>
<dbReference type="Proteomes" id="UP000070352">
    <property type="component" value="Unassembled WGS sequence"/>
</dbReference>
<organism evidence="2 3">
    <name type="scientific">Tepidibacillus decaturensis</name>
    <dbReference type="NCBI Taxonomy" id="1413211"/>
    <lineage>
        <taxon>Bacteria</taxon>
        <taxon>Bacillati</taxon>
        <taxon>Bacillota</taxon>
        <taxon>Bacilli</taxon>
        <taxon>Bacillales</taxon>
        <taxon>Bacillaceae</taxon>
        <taxon>Tepidibacillus</taxon>
    </lineage>
</organism>
<dbReference type="EMBL" id="LSKU01000001">
    <property type="protein sequence ID" value="KXG43202.1"/>
    <property type="molecule type" value="Genomic_DNA"/>
</dbReference>
<dbReference type="GO" id="GO:0005524">
    <property type="term" value="F:ATP binding"/>
    <property type="evidence" value="ECO:0007669"/>
    <property type="project" value="TreeGrafter"/>
</dbReference>
<protein>
    <submittedName>
        <fullName evidence="2">Transcriptional regulator</fullName>
    </submittedName>
</protein>
<dbReference type="GO" id="GO:0005829">
    <property type="term" value="C:cytosol"/>
    <property type="evidence" value="ECO:0007669"/>
    <property type="project" value="TreeGrafter"/>
</dbReference>
<dbReference type="InterPro" id="IPR015867">
    <property type="entry name" value="N-reg_PII/ATP_PRibTrfase_C"/>
</dbReference>
<dbReference type="PRINTS" id="PR00340">
    <property type="entry name" value="PIIGLNB"/>
</dbReference>
<dbReference type="InterPro" id="IPR002187">
    <property type="entry name" value="N-reg_PII"/>
</dbReference>
<evidence type="ECO:0000313" key="2">
    <source>
        <dbReference type="EMBL" id="KXG43202.1"/>
    </source>
</evidence>
<dbReference type="PANTHER" id="PTHR30115">
    <property type="entry name" value="NITROGEN REGULATORY PROTEIN P-II"/>
    <property type="match status" value="1"/>
</dbReference>
<dbReference type="InterPro" id="IPR011322">
    <property type="entry name" value="N-reg_PII-like_a/b"/>
</dbReference>
<dbReference type="AlphaFoldDB" id="A0A135L2K7"/>
<dbReference type="OrthoDB" id="9802729at2"/>
<dbReference type="STRING" id="1413211.U473_03600"/>